<dbReference type="EMBL" id="CP106879">
    <property type="protein sequence ID" value="UYC82108.1"/>
    <property type="molecule type" value="Genomic_DNA"/>
</dbReference>
<proteinExistence type="predicted"/>
<evidence type="ECO:0000313" key="3">
    <source>
        <dbReference type="EMBL" id="UYC82108.1"/>
    </source>
</evidence>
<dbReference type="AlphaFoldDB" id="A0A9Q9P999"/>
<sequence length="277" mass="31405">MTTTPLRITVWGENVHEQVEQHVAERYPDGMHGAIADGIREHLPEAVVRTATMQEPEHGLTDEVLANTDVLTWWGHAAHQDVDDAVVDRVHRHVLSGMGLLVLHSGHWSKIFGKLMGTTCTLRWRSEHDQELVWTVNPQHPITRGVPNPIVIPEQEMYGEYFDVPTPDELVFISGFTGGEVFRSGMTYRRGLGKIFYFSPGDQDFPVYHHPDVRRVIANGAEWARPEREREIPTLRRYDLGEYFDGQHYRGPFDDAEPEPAEPTASQPAAERDGAQA</sequence>
<dbReference type="SUPFAM" id="SSF52317">
    <property type="entry name" value="Class I glutamine amidotransferase-like"/>
    <property type="match status" value="1"/>
</dbReference>
<name>A0A9Q9P999_9MICO</name>
<dbReference type="InterPro" id="IPR029010">
    <property type="entry name" value="ThuA-like"/>
</dbReference>
<dbReference type="RefSeq" id="WP_262137052.1">
    <property type="nucleotide sequence ID" value="NZ_CP106879.1"/>
</dbReference>
<dbReference type="PIRSF" id="PIRSF030013">
    <property type="entry name" value="ThuA"/>
    <property type="match status" value="1"/>
</dbReference>
<feature type="domain" description="ThuA-like" evidence="2">
    <location>
        <begin position="7"/>
        <end position="224"/>
    </location>
</feature>
<dbReference type="Gene3D" id="3.40.50.880">
    <property type="match status" value="1"/>
</dbReference>
<dbReference type="KEGG" id="cpoi:OE229_06485"/>
<reference evidence="3" key="1">
    <citation type="submission" date="2022-09" db="EMBL/GenBank/DDBJ databases">
        <title>Taxonomy of Curtobacterium flaccumfaciens.</title>
        <authorList>
            <person name="Osdaghi E."/>
            <person name="Taghavi S.M."/>
            <person name="Hamidizade M."/>
            <person name="Abachi H."/>
            <person name="Fazliarab A."/>
            <person name="Baeyen S."/>
            <person name="Portier P."/>
            <person name="Van Vaerenbergh J."/>
            <person name="Jacques M.-A."/>
        </authorList>
    </citation>
    <scope>NUCLEOTIDE SEQUENCE</scope>
    <source>
        <strain evidence="3">AGQB46</strain>
    </source>
</reference>
<dbReference type="Pfam" id="PF06283">
    <property type="entry name" value="ThuA"/>
    <property type="match status" value="1"/>
</dbReference>
<gene>
    <name evidence="3" type="ORF">OE229_06485</name>
</gene>
<organism evidence="3 4">
    <name type="scientific">Curtobacterium poinsettiae</name>
    <dbReference type="NCBI Taxonomy" id="159612"/>
    <lineage>
        <taxon>Bacteria</taxon>
        <taxon>Bacillati</taxon>
        <taxon>Actinomycetota</taxon>
        <taxon>Actinomycetes</taxon>
        <taxon>Micrococcales</taxon>
        <taxon>Microbacteriaceae</taxon>
        <taxon>Curtobacterium</taxon>
    </lineage>
</organism>
<evidence type="ECO:0000259" key="2">
    <source>
        <dbReference type="Pfam" id="PF06283"/>
    </source>
</evidence>
<dbReference type="InterPro" id="IPR009381">
    <property type="entry name" value="Trehalose_catabolism_ThuA_prok"/>
</dbReference>
<evidence type="ECO:0000313" key="4">
    <source>
        <dbReference type="Proteomes" id="UP001062223"/>
    </source>
</evidence>
<dbReference type="InterPro" id="IPR029062">
    <property type="entry name" value="Class_I_gatase-like"/>
</dbReference>
<dbReference type="Proteomes" id="UP001062223">
    <property type="component" value="Chromosome"/>
</dbReference>
<accession>A0A9Q9P999</accession>
<evidence type="ECO:0000256" key="1">
    <source>
        <dbReference type="SAM" id="MobiDB-lite"/>
    </source>
</evidence>
<feature type="region of interest" description="Disordered" evidence="1">
    <location>
        <begin position="246"/>
        <end position="277"/>
    </location>
</feature>
<protein>
    <submittedName>
        <fullName evidence="3">ThuA domain-containing protein</fullName>
    </submittedName>
</protein>